<evidence type="ECO:0000256" key="5">
    <source>
        <dbReference type="ARBA" id="ARBA00022679"/>
    </source>
</evidence>
<evidence type="ECO:0000256" key="18">
    <source>
        <dbReference type="SAM" id="MobiDB-lite"/>
    </source>
</evidence>
<dbReference type="AlphaFoldDB" id="A0A2K1IJQ2"/>
<dbReference type="RefSeq" id="XP_024362406.1">
    <property type="nucleotide sequence ID" value="XM_024506638.2"/>
</dbReference>
<evidence type="ECO:0000256" key="11">
    <source>
        <dbReference type="ARBA" id="ARBA00022840"/>
    </source>
</evidence>
<evidence type="ECO:0000313" key="22">
    <source>
        <dbReference type="EMBL" id="PNR29507.1"/>
    </source>
</evidence>
<reference evidence="22 24" key="1">
    <citation type="journal article" date="2008" name="Science">
        <title>The Physcomitrella genome reveals evolutionary insights into the conquest of land by plants.</title>
        <authorList>
            <person name="Rensing S."/>
            <person name="Lang D."/>
            <person name="Zimmer A."/>
            <person name="Terry A."/>
            <person name="Salamov A."/>
            <person name="Shapiro H."/>
            <person name="Nishiyama T."/>
            <person name="Perroud P.-F."/>
            <person name="Lindquist E."/>
            <person name="Kamisugi Y."/>
            <person name="Tanahashi T."/>
            <person name="Sakakibara K."/>
            <person name="Fujita T."/>
            <person name="Oishi K."/>
            <person name="Shin-I T."/>
            <person name="Kuroki Y."/>
            <person name="Toyoda A."/>
            <person name="Suzuki Y."/>
            <person name="Hashimoto A."/>
            <person name="Yamaguchi K."/>
            <person name="Sugano A."/>
            <person name="Kohara Y."/>
            <person name="Fujiyama A."/>
            <person name="Anterola A."/>
            <person name="Aoki S."/>
            <person name="Ashton N."/>
            <person name="Barbazuk W.B."/>
            <person name="Barker E."/>
            <person name="Bennetzen J."/>
            <person name="Bezanilla M."/>
            <person name="Blankenship R."/>
            <person name="Cho S.H."/>
            <person name="Dutcher S."/>
            <person name="Estelle M."/>
            <person name="Fawcett J.A."/>
            <person name="Gundlach H."/>
            <person name="Hanada K."/>
            <person name="Heyl A."/>
            <person name="Hicks K.A."/>
            <person name="Hugh J."/>
            <person name="Lohr M."/>
            <person name="Mayer K."/>
            <person name="Melkozernov A."/>
            <person name="Murata T."/>
            <person name="Nelson D."/>
            <person name="Pils B."/>
            <person name="Prigge M."/>
            <person name="Reiss B."/>
            <person name="Renner T."/>
            <person name="Rombauts S."/>
            <person name="Rushton P."/>
            <person name="Sanderfoot A."/>
            <person name="Schween G."/>
            <person name="Shiu S.-H."/>
            <person name="Stueber K."/>
            <person name="Theodoulou F.L."/>
            <person name="Tu H."/>
            <person name="Van de Peer Y."/>
            <person name="Verrier P.J."/>
            <person name="Waters E."/>
            <person name="Wood A."/>
            <person name="Yang L."/>
            <person name="Cove D."/>
            <person name="Cuming A."/>
            <person name="Hasebe M."/>
            <person name="Lucas S."/>
            <person name="Mishler D.B."/>
            <person name="Reski R."/>
            <person name="Grigoriev I."/>
            <person name="Quatrano R.S."/>
            <person name="Boore J.L."/>
        </authorList>
    </citation>
    <scope>NUCLEOTIDE SEQUENCE [LARGE SCALE GENOMIC DNA]</scope>
    <source>
        <strain evidence="23 24">cv. Gransden 2004</strain>
    </source>
</reference>
<dbReference type="Gene3D" id="3.80.10.10">
    <property type="entry name" value="Ribonuclease Inhibitor"/>
    <property type="match status" value="3"/>
</dbReference>
<feature type="chain" id="PRO_5043157958" description="non-specific serine/threonine protein kinase" evidence="20">
    <location>
        <begin position="30"/>
        <end position="1010"/>
    </location>
</feature>
<name>A0A2K1IJQ2_PHYPA</name>
<feature type="domain" description="Protein kinase" evidence="21">
    <location>
        <begin position="664"/>
        <end position="937"/>
    </location>
</feature>
<keyword evidence="14" id="KW-0325">Glycoprotein</keyword>
<sequence>MELFRCMRLCLCLALAASCFHSSWFLAAGEPVNFDDLRALQALKMAWGGGTDMWVGPDPCVDRWEGVICKGNRVISLYLVSRDLNGIIPPEIGGLSALQNLDISFNDNLRGALPDELGSLTNLFYLSLQKCSFKGEIPSSLGKLVNLTFLALNNNMLEGSIPPSLGALTHLKWFDVAYNRLSGPLPVSTNNRERMGLDTWPVIEHYHLNDNLFSGPIPPELGKAPKCIHMLLEVNKFTGPIPGTFGNLSALEILNVHYNELTGPIPSSLNKIITNGTRGLLQIRVSNNRLTGTVPVFSALTKLEYVDFSNNSFDSQIFPSWLNASASRIQTIRFEHANLTGPLPADILAYPALQGLYLKNNSIDGALTIPVTVGRKLRYVALQNNKIVTILATDRTAAKNVEILLQGNPLCTDPNSIVKPDPKLCNATQPAMEKQWVSPLLNVNNCGNQFCDPGLVLNPLQCRCSRPLVVTLEVRAPTFTHINDLSLWDSLLNQTLTSLKNLTQHENPPLQFEDEQLWIHDASFNGSLLRVEVNMYFFPLVGESMDRVTADFITRSFTLQKVKYYPPFKPELVKAIQNSEEPLSTASSGLSRIAIIGIAVGAASLLLLVGFLVSLACVMKGRVKKERELNPFGKWDNMKGGAVPRLKGANYFSFDDMKRLTNNFSEDNLLGEGGYGKVYKGIQAGTGAMVAVKRAQEGSKQGATEFKNEIELLSRAHHCNLVGLVGFCCEKEEQMLVYEYMPNGTLTEALRGRKAGIEPLDWDRRLLIALGAARGLAYLHDNADPPILHRDVKSPNILLDKKLNAKVADFGLSVLVPNEGTYSFKPTIKGTMGYLDPEYYMTSVMSPKSDVYSFGVVLLEILTGKPPVSSGGHIVREVRSQIDRSGMEGVREMLDPALADTPQDELETFLTIALSCVEDTSLERPSMHEVMQKLEVLVGPKAQIMPGGGKSTDLPKGYDPGRRAPPLSVTDVFSDDFEPASGQFSQGSTSSQRSGFNYSGGFAPFPVQPK</sequence>
<feature type="transmembrane region" description="Helical" evidence="19">
    <location>
        <begin position="593"/>
        <end position="618"/>
    </location>
</feature>
<evidence type="ECO:0000256" key="2">
    <source>
        <dbReference type="ARBA" id="ARBA00012513"/>
    </source>
</evidence>
<keyword evidence="4" id="KW-0433">Leucine-rich repeat</keyword>
<dbReference type="InterPro" id="IPR001611">
    <property type="entry name" value="Leu-rich_rpt"/>
</dbReference>
<evidence type="ECO:0000256" key="13">
    <source>
        <dbReference type="ARBA" id="ARBA00023136"/>
    </source>
</evidence>
<evidence type="ECO:0000259" key="21">
    <source>
        <dbReference type="PROSITE" id="PS50011"/>
    </source>
</evidence>
<dbReference type="GO" id="GO:0045088">
    <property type="term" value="P:regulation of innate immune response"/>
    <property type="evidence" value="ECO:0000318"/>
    <property type="project" value="GO_Central"/>
</dbReference>
<dbReference type="Gene3D" id="3.30.200.20">
    <property type="entry name" value="Phosphorylase Kinase, domain 1"/>
    <property type="match status" value="1"/>
</dbReference>
<dbReference type="SUPFAM" id="SSF52058">
    <property type="entry name" value="L domain-like"/>
    <property type="match status" value="1"/>
</dbReference>
<dbReference type="PaxDb" id="3218-PP1S222_106V6.1"/>
<dbReference type="InterPro" id="IPR000719">
    <property type="entry name" value="Prot_kinase_dom"/>
</dbReference>
<dbReference type="KEGG" id="ppp:112275899"/>
<evidence type="ECO:0000256" key="19">
    <source>
        <dbReference type="SAM" id="Phobius"/>
    </source>
</evidence>
<feature type="signal peptide" evidence="20">
    <location>
        <begin position="1"/>
        <end position="29"/>
    </location>
</feature>
<proteinExistence type="predicted"/>
<feature type="region of interest" description="Disordered" evidence="18">
    <location>
        <begin position="942"/>
        <end position="1010"/>
    </location>
</feature>
<evidence type="ECO:0000313" key="23">
    <source>
        <dbReference type="EnsemblPlants" id="Pp3c23_17090V3.1"/>
    </source>
</evidence>
<evidence type="ECO:0000256" key="20">
    <source>
        <dbReference type="SAM" id="SignalP"/>
    </source>
</evidence>
<feature type="binding site" evidence="17">
    <location>
        <position position="693"/>
    </location>
    <ligand>
        <name>ATP</name>
        <dbReference type="ChEBI" id="CHEBI:30616"/>
    </ligand>
</feature>
<evidence type="ECO:0000256" key="10">
    <source>
        <dbReference type="ARBA" id="ARBA00022777"/>
    </source>
</evidence>
<dbReference type="SMART" id="SM00220">
    <property type="entry name" value="S_TKc"/>
    <property type="match status" value="1"/>
</dbReference>
<organism evidence="22">
    <name type="scientific">Physcomitrium patens</name>
    <name type="common">Spreading-leaved earth moss</name>
    <name type="synonym">Physcomitrella patens</name>
    <dbReference type="NCBI Taxonomy" id="3218"/>
    <lineage>
        <taxon>Eukaryota</taxon>
        <taxon>Viridiplantae</taxon>
        <taxon>Streptophyta</taxon>
        <taxon>Embryophyta</taxon>
        <taxon>Bryophyta</taxon>
        <taxon>Bryophytina</taxon>
        <taxon>Bryopsida</taxon>
        <taxon>Funariidae</taxon>
        <taxon>Funariales</taxon>
        <taxon>Funariaceae</taxon>
        <taxon>Physcomitrium</taxon>
    </lineage>
</organism>
<dbReference type="PROSITE" id="PS00107">
    <property type="entry name" value="PROTEIN_KINASE_ATP"/>
    <property type="match status" value="1"/>
</dbReference>
<dbReference type="Proteomes" id="UP000006727">
    <property type="component" value="Chromosome 23"/>
</dbReference>
<dbReference type="PANTHER" id="PTHR45974:SF266">
    <property type="entry name" value="LEUCINE-RICH REPEAT RECEPTOR PROTEIN KINASE HPCA1"/>
    <property type="match status" value="1"/>
</dbReference>
<dbReference type="SMR" id="A0A2K1IJQ2"/>
<evidence type="ECO:0000256" key="16">
    <source>
        <dbReference type="ARBA" id="ARBA00048679"/>
    </source>
</evidence>
<dbReference type="FunFam" id="1.10.510.10:FF:000453">
    <property type="entry name" value="LRR receptor-like serine/threonine-protein kinase HSL2"/>
    <property type="match status" value="1"/>
</dbReference>
<comment type="subcellular location">
    <subcellularLocation>
        <location evidence="1">Membrane</location>
        <topology evidence="1">Single-pass membrane protein</topology>
    </subcellularLocation>
</comment>
<keyword evidence="10" id="KW-0418">Kinase</keyword>
<feature type="compositionally biased region" description="Low complexity" evidence="18">
    <location>
        <begin position="981"/>
        <end position="995"/>
    </location>
</feature>
<dbReference type="Pfam" id="PF00560">
    <property type="entry name" value="LRR_1"/>
    <property type="match status" value="3"/>
</dbReference>
<dbReference type="GO" id="GO:0016020">
    <property type="term" value="C:membrane"/>
    <property type="evidence" value="ECO:0007669"/>
    <property type="project" value="UniProtKB-SubCell"/>
</dbReference>
<keyword evidence="5" id="KW-0808">Transferase</keyword>
<evidence type="ECO:0000256" key="17">
    <source>
        <dbReference type="PROSITE-ProRule" id="PRU10141"/>
    </source>
</evidence>
<evidence type="ECO:0000256" key="4">
    <source>
        <dbReference type="ARBA" id="ARBA00022614"/>
    </source>
</evidence>
<comment type="catalytic activity">
    <reaction evidence="16">
        <text>L-seryl-[protein] + ATP = O-phospho-L-seryl-[protein] + ADP + H(+)</text>
        <dbReference type="Rhea" id="RHEA:17989"/>
        <dbReference type="Rhea" id="RHEA-COMP:9863"/>
        <dbReference type="Rhea" id="RHEA-COMP:11604"/>
        <dbReference type="ChEBI" id="CHEBI:15378"/>
        <dbReference type="ChEBI" id="CHEBI:29999"/>
        <dbReference type="ChEBI" id="CHEBI:30616"/>
        <dbReference type="ChEBI" id="CHEBI:83421"/>
        <dbReference type="ChEBI" id="CHEBI:456216"/>
        <dbReference type="EC" id="2.7.11.1"/>
    </reaction>
</comment>
<keyword evidence="3" id="KW-0723">Serine/threonine-protein kinase</keyword>
<dbReference type="Gramene" id="Pp3c23_17090V3.2">
    <property type="protein sequence ID" value="Pp3c23_17090V3.2"/>
    <property type="gene ID" value="Pp3c23_17090"/>
</dbReference>
<dbReference type="GO" id="GO:0004672">
    <property type="term" value="F:protein kinase activity"/>
    <property type="evidence" value="ECO:0000318"/>
    <property type="project" value="GO_Central"/>
</dbReference>
<evidence type="ECO:0000256" key="1">
    <source>
        <dbReference type="ARBA" id="ARBA00004167"/>
    </source>
</evidence>
<dbReference type="SUPFAM" id="SSF56112">
    <property type="entry name" value="Protein kinase-like (PK-like)"/>
    <property type="match status" value="1"/>
</dbReference>
<dbReference type="EnsemblPlants" id="Pp3c23_17090V3.1">
    <property type="protein sequence ID" value="Pp3c23_17090V3.1"/>
    <property type="gene ID" value="Pp3c23_17090"/>
</dbReference>
<evidence type="ECO:0000256" key="6">
    <source>
        <dbReference type="ARBA" id="ARBA00022692"/>
    </source>
</evidence>
<keyword evidence="7 20" id="KW-0732">Signal</keyword>
<dbReference type="Gene3D" id="1.10.510.10">
    <property type="entry name" value="Transferase(Phosphotransferase) domain 1"/>
    <property type="match status" value="1"/>
</dbReference>
<dbReference type="PANTHER" id="PTHR45974">
    <property type="entry name" value="RECEPTOR-LIKE PROTEIN 55"/>
    <property type="match status" value="1"/>
</dbReference>
<dbReference type="PROSITE" id="PS51257">
    <property type="entry name" value="PROKAR_LIPOPROTEIN"/>
    <property type="match status" value="1"/>
</dbReference>
<evidence type="ECO:0000256" key="8">
    <source>
        <dbReference type="ARBA" id="ARBA00022737"/>
    </source>
</evidence>
<comment type="catalytic activity">
    <reaction evidence="15">
        <text>L-threonyl-[protein] + ATP = O-phospho-L-threonyl-[protein] + ADP + H(+)</text>
        <dbReference type="Rhea" id="RHEA:46608"/>
        <dbReference type="Rhea" id="RHEA-COMP:11060"/>
        <dbReference type="Rhea" id="RHEA-COMP:11605"/>
        <dbReference type="ChEBI" id="CHEBI:15378"/>
        <dbReference type="ChEBI" id="CHEBI:30013"/>
        <dbReference type="ChEBI" id="CHEBI:30616"/>
        <dbReference type="ChEBI" id="CHEBI:61977"/>
        <dbReference type="ChEBI" id="CHEBI:456216"/>
        <dbReference type="EC" id="2.7.11.1"/>
    </reaction>
</comment>
<dbReference type="Gramene" id="Pp3c23_17090V3.1">
    <property type="protein sequence ID" value="Pp3c23_17090V3.1"/>
    <property type="gene ID" value="Pp3c23_17090"/>
</dbReference>
<dbReference type="OrthoDB" id="2015206at2759"/>
<keyword evidence="11 17" id="KW-0067">ATP-binding</keyword>
<dbReference type="PROSITE" id="PS50011">
    <property type="entry name" value="PROTEIN_KINASE_DOM"/>
    <property type="match status" value="1"/>
</dbReference>
<dbReference type="EC" id="2.7.11.1" evidence="2"/>
<dbReference type="FunFam" id="3.30.200.20:FF:000039">
    <property type="entry name" value="receptor-like protein kinase FERONIA"/>
    <property type="match status" value="1"/>
</dbReference>
<accession>A0A2K1IJQ2</accession>
<keyword evidence="9 17" id="KW-0547">Nucleotide-binding</keyword>
<dbReference type="EMBL" id="ABEU02000023">
    <property type="protein sequence ID" value="PNR29507.1"/>
    <property type="molecule type" value="Genomic_DNA"/>
</dbReference>
<dbReference type="FunCoup" id="A0A2K1IJQ2">
    <property type="interactions" value="1408"/>
</dbReference>
<dbReference type="CDD" id="cd14066">
    <property type="entry name" value="STKc_IRAK"/>
    <property type="match status" value="1"/>
</dbReference>
<keyword evidence="13 19" id="KW-0472">Membrane</keyword>
<keyword evidence="8" id="KW-0677">Repeat</keyword>
<protein>
    <recommendedName>
        <fullName evidence="2">non-specific serine/threonine protein kinase</fullName>
        <ecNumber evidence="2">2.7.11.1</ecNumber>
    </recommendedName>
</protein>
<dbReference type="EnsemblPlants" id="Pp3c23_17090V3.2">
    <property type="protein sequence ID" value="Pp3c23_17090V3.2"/>
    <property type="gene ID" value="Pp3c23_17090"/>
</dbReference>
<dbReference type="FunFam" id="3.80.10.10:FF:000363">
    <property type="entry name" value="Leucine-rich repeat family protein"/>
    <property type="match status" value="1"/>
</dbReference>
<evidence type="ECO:0000256" key="7">
    <source>
        <dbReference type="ARBA" id="ARBA00022729"/>
    </source>
</evidence>
<keyword evidence="12 19" id="KW-1133">Transmembrane helix</keyword>
<dbReference type="InterPro" id="IPR008271">
    <property type="entry name" value="Ser/Thr_kinase_AS"/>
</dbReference>
<evidence type="ECO:0000313" key="24">
    <source>
        <dbReference type="Proteomes" id="UP000006727"/>
    </source>
</evidence>
<dbReference type="GO" id="GO:0004674">
    <property type="term" value="F:protein serine/threonine kinase activity"/>
    <property type="evidence" value="ECO:0007669"/>
    <property type="project" value="UniProtKB-KW"/>
</dbReference>
<dbReference type="InterPro" id="IPR011009">
    <property type="entry name" value="Kinase-like_dom_sf"/>
</dbReference>
<dbReference type="InterPro" id="IPR017441">
    <property type="entry name" value="Protein_kinase_ATP_BS"/>
</dbReference>
<evidence type="ECO:0000256" key="12">
    <source>
        <dbReference type="ARBA" id="ARBA00022989"/>
    </source>
</evidence>
<keyword evidence="24" id="KW-1185">Reference proteome</keyword>
<dbReference type="InterPro" id="IPR032675">
    <property type="entry name" value="LRR_dom_sf"/>
</dbReference>
<dbReference type="GO" id="GO:0005524">
    <property type="term" value="F:ATP binding"/>
    <property type="evidence" value="ECO:0007669"/>
    <property type="project" value="UniProtKB-UniRule"/>
</dbReference>
<reference evidence="23" key="3">
    <citation type="submission" date="2020-12" db="UniProtKB">
        <authorList>
            <consortium name="EnsemblPlants"/>
        </authorList>
    </citation>
    <scope>IDENTIFICATION</scope>
</reference>
<evidence type="ECO:0000256" key="3">
    <source>
        <dbReference type="ARBA" id="ARBA00022527"/>
    </source>
</evidence>
<dbReference type="Pfam" id="PF00069">
    <property type="entry name" value="Pkinase"/>
    <property type="match status" value="1"/>
</dbReference>
<gene>
    <name evidence="23" type="primary">LOC112275899</name>
    <name evidence="22" type="ORF">PHYPA_028201</name>
</gene>
<dbReference type="PROSITE" id="PS00108">
    <property type="entry name" value="PROTEIN_KINASE_ST"/>
    <property type="match status" value="1"/>
</dbReference>
<evidence type="ECO:0000256" key="9">
    <source>
        <dbReference type="ARBA" id="ARBA00022741"/>
    </source>
</evidence>
<keyword evidence="6 19" id="KW-0812">Transmembrane</keyword>
<evidence type="ECO:0000256" key="15">
    <source>
        <dbReference type="ARBA" id="ARBA00047899"/>
    </source>
</evidence>
<reference evidence="22 24" key="2">
    <citation type="journal article" date="2018" name="Plant J.">
        <title>The Physcomitrella patens chromosome-scale assembly reveals moss genome structure and evolution.</title>
        <authorList>
            <person name="Lang D."/>
            <person name="Ullrich K.K."/>
            <person name="Murat F."/>
            <person name="Fuchs J."/>
            <person name="Jenkins J."/>
            <person name="Haas F.B."/>
            <person name="Piednoel M."/>
            <person name="Gundlach H."/>
            <person name="Van Bel M."/>
            <person name="Meyberg R."/>
            <person name="Vives C."/>
            <person name="Morata J."/>
            <person name="Symeonidi A."/>
            <person name="Hiss M."/>
            <person name="Muchero W."/>
            <person name="Kamisugi Y."/>
            <person name="Saleh O."/>
            <person name="Blanc G."/>
            <person name="Decker E.L."/>
            <person name="van Gessel N."/>
            <person name="Grimwood J."/>
            <person name="Hayes R.D."/>
            <person name="Graham S.W."/>
            <person name="Gunter L.E."/>
            <person name="McDaniel S.F."/>
            <person name="Hoernstein S.N.W."/>
            <person name="Larsson A."/>
            <person name="Li F.W."/>
            <person name="Perroud P.F."/>
            <person name="Phillips J."/>
            <person name="Ranjan P."/>
            <person name="Rokshar D.S."/>
            <person name="Rothfels C.J."/>
            <person name="Schneider L."/>
            <person name="Shu S."/>
            <person name="Stevenson D.W."/>
            <person name="Thummler F."/>
            <person name="Tillich M."/>
            <person name="Villarreal Aguilar J.C."/>
            <person name="Widiez T."/>
            <person name="Wong G.K."/>
            <person name="Wymore A."/>
            <person name="Zhang Y."/>
            <person name="Zimmer A.D."/>
            <person name="Quatrano R.S."/>
            <person name="Mayer K.F.X."/>
            <person name="Goodstein D."/>
            <person name="Casacuberta J.M."/>
            <person name="Vandepoele K."/>
            <person name="Reski R."/>
            <person name="Cuming A.C."/>
            <person name="Tuskan G.A."/>
            <person name="Maumus F."/>
            <person name="Salse J."/>
            <person name="Schmutz J."/>
            <person name="Rensing S.A."/>
        </authorList>
    </citation>
    <scope>NUCLEOTIDE SEQUENCE [LARGE SCALE GENOMIC DNA]</scope>
    <source>
        <strain evidence="23 24">cv. Gransden 2004</strain>
    </source>
</reference>
<evidence type="ECO:0000256" key="14">
    <source>
        <dbReference type="ARBA" id="ARBA00023180"/>
    </source>
</evidence>
<dbReference type="GeneID" id="112275899"/>